<accession>A0A803PB16</accession>
<name>A0A803PB16_CANSA</name>
<evidence type="ECO:0000313" key="3">
    <source>
        <dbReference type="EnsemblPlants" id="cds.evm.model.03.932"/>
    </source>
</evidence>
<protein>
    <recommendedName>
        <fullName evidence="2">Reverse transcriptase Ty1/copia-type domain-containing protein</fullName>
    </recommendedName>
</protein>
<evidence type="ECO:0000313" key="4">
    <source>
        <dbReference type="Proteomes" id="UP000596661"/>
    </source>
</evidence>
<dbReference type="InterPro" id="IPR043502">
    <property type="entry name" value="DNA/RNA_pol_sf"/>
</dbReference>
<dbReference type="SUPFAM" id="SSF56672">
    <property type="entry name" value="DNA/RNA polymerases"/>
    <property type="match status" value="1"/>
</dbReference>
<dbReference type="PANTHER" id="PTHR47481">
    <property type="match status" value="1"/>
</dbReference>
<dbReference type="EMBL" id="UZAU01000270">
    <property type="status" value="NOT_ANNOTATED_CDS"/>
    <property type="molecule type" value="Genomic_DNA"/>
</dbReference>
<dbReference type="Pfam" id="PF14223">
    <property type="entry name" value="Retrotran_gag_2"/>
    <property type="match status" value="1"/>
</dbReference>
<reference evidence="3" key="2">
    <citation type="submission" date="2021-03" db="UniProtKB">
        <authorList>
            <consortium name="EnsemblPlants"/>
        </authorList>
    </citation>
    <scope>IDENTIFICATION</scope>
</reference>
<feature type="compositionally biased region" description="Low complexity" evidence="1">
    <location>
        <begin position="109"/>
        <end position="121"/>
    </location>
</feature>
<dbReference type="PANTHER" id="PTHR47481:SF22">
    <property type="entry name" value="RETROTRANSPOSON GAG DOMAIN-CONTAINING PROTEIN"/>
    <property type="match status" value="1"/>
</dbReference>
<dbReference type="Proteomes" id="UP000596661">
    <property type="component" value="Chromosome 3"/>
</dbReference>
<sequence length="312" mass="35585">MSQLQNTKKGSLSIDEYLLKMKNLVDGLRAAGNPITYDQLILYVLTSLGPEYEAMVVNLTSRENLTLQEVQFLLQNHEIRIESHVAALSLYLNGSSTNMAQFKKPPFPNSNQQNQNMNQGNRGSGTNLNNRDRGSSRDIDGIQVVQNKWLFRTKLNSDGSVERLKARLVAKWFQKIEGVDYFDTFSLVVKPSTLRIMFTLVVTNNWDIQVVDVNNAFLNGELKEYVYMQQPKGFEDCEHHTHVCKLQKTKYGLKQASMACYEKLKSALLSWGYVNFVYDFYLFISNNKGHPLLVLVYVNDILITGHDPAAIQ</sequence>
<organism evidence="3 4">
    <name type="scientific">Cannabis sativa</name>
    <name type="common">Hemp</name>
    <name type="synonym">Marijuana</name>
    <dbReference type="NCBI Taxonomy" id="3483"/>
    <lineage>
        <taxon>Eukaryota</taxon>
        <taxon>Viridiplantae</taxon>
        <taxon>Streptophyta</taxon>
        <taxon>Embryophyta</taxon>
        <taxon>Tracheophyta</taxon>
        <taxon>Spermatophyta</taxon>
        <taxon>Magnoliopsida</taxon>
        <taxon>eudicotyledons</taxon>
        <taxon>Gunneridae</taxon>
        <taxon>Pentapetalae</taxon>
        <taxon>rosids</taxon>
        <taxon>fabids</taxon>
        <taxon>Rosales</taxon>
        <taxon>Cannabaceae</taxon>
        <taxon>Cannabis</taxon>
    </lineage>
</organism>
<evidence type="ECO:0000259" key="2">
    <source>
        <dbReference type="Pfam" id="PF07727"/>
    </source>
</evidence>
<dbReference type="Pfam" id="PF07727">
    <property type="entry name" value="RVT_2"/>
    <property type="match status" value="1"/>
</dbReference>
<dbReference type="EnsemblPlants" id="evm.model.03.932">
    <property type="protein sequence ID" value="cds.evm.model.03.932"/>
    <property type="gene ID" value="evm.TU.03.932"/>
</dbReference>
<feature type="region of interest" description="Disordered" evidence="1">
    <location>
        <begin position="101"/>
        <end position="137"/>
    </location>
</feature>
<dbReference type="Gramene" id="evm.model.03.932">
    <property type="protein sequence ID" value="cds.evm.model.03.932"/>
    <property type="gene ID" value="evm.TU.03.932"/>
</dbReference>
<proteinExistence type="predicted"/>
<dbReference type="AlphaFoldDB" id="A0A803PB16"/>
<evidence type="ECO:0000256" key="1">
    <source>
        <dbReference type="SAM" id="MobiDB-lite"/>
    </source>
</evidence>
<feature type="domain" description="Reverse transcriptase Ty1/copia-type" evidence="2">
    <location>
        <begin position="143"/>
        <end position="311"/>
    </location>
</feature>
<keyword evidence="4" id="KW-1185">Reference proteome</keyword>
<reference evidence="3" key="1">
    <citation type="submission" date="2018-11" db="EMBL/GenBank/DDBJ databases">
        <authorList>
            <person name="Grassa J C."/>
        </authorList>
    </citation>
    <scope>NUCLEOTIDE SEQUENCE [LARGE SCALE GENOMIC DNA]</scope>
</reference>
<dbReference type="InterPro" id="IPR013103">
    <property type="entry name" value="RVT_2"/>
</dbReference>